<protein>
    <submittedName>
        <fullName evidence="2">Uncharacterized protein</fullName>
    </submittedName>
</protein>
<organism evidence="2 3">
    <name type="scientific">Bacillus phage Deep Blue</name>
    <dbReference type="NCBI Taxonomy" id="1792245"/>
    <lineage>
        <taxon>Viruses</taxon>
        <taxon>Duplodnaviria</taxon>
        <taxon>Heunggongvirae</taxon>
        <taxon>Uroviricota</taxon>
        <taxon>Caudoviricetes</taxon>
        <taxon>Herelleviridae</taxon>
        <taxon>Bastillevirinae</taxon>
        <taxon>Caeruleovirus</taxon>
        <taxon>Caeruleovirus deepblue</taxon>
    </lineage>
</organism>
<dbReference type="OrthoDB" id="19951at10239"/>
<reference evidence="2 3" key="1">
    <citation type="journal article" date="2016" name="Genome Announc.">
        <title>Complete Genome Sequence of Bacteriophage Deep-Blue Infecting Emetic Bacillus cereus.</title>
        <authorList>
            <person name="Hock L."/>
            <person name="Gillis A."/>
            <person name="Mahillon J."/>
        </authorList>
    </citation>
    <scope>NUCLEOTIDE SEQUENCE [LARGE SCALE GENOMIC DNA]</scope>
</reference>
<evidence type="ECO:0000313" key="3">
    <source>
        <dbReference type="Proteomes" id="UP000201785"/>
    </source>
</evidence>
<keyword evidence="3" id="KW-1185">Reference proteome</keyword>
<sequence length="104" mass="12013">MRRSLYLREDMDDDILQVVTPLLKKNSFAHVMRELARDGMKYREMVKKGGNVTQSNTSTKPYKPKTSGAKYENIPQSNTKPLMNVKITKKEMSKQDIESKLDAF</sequence>
<dbReference type="GeneID" id="29081863"/>
<dbReference type="RefSeq" id="YP_009285396.1">
    <property type="nucleotide sequence ID" value="NC_031056.1"/>
</dbReference>
<name>A0A140HLP5_9CAUD</name>
<feature type="region of interest" description="Disordered" evidence="1">
    <location>
        <begin position="49"/>
        <end position="76"/>
    </location>
</feature>
<proteinExistence type="predicted"/>
<evidence type="ECO:0000256" key="1">
    <source>
        <dbReference type="SAM" id="MobiDB-lite"/>
    </source>
</evidence>
<dbReference type="KEGG" id="vg:29081863"/>
<evidence type="ECO:0000313" key="2">
    <source>
        <dbReference type="EMBL" id="AMO25907.1"/>
    </source>
</evidence>
<dbReference type="Proteomes" id="UP000201785">
    <property type="component" value="Segment"/>
</dbReference>
<dbReference type="EMBL" id="KU577463">
    <property type="protein sequence ID" value="AMO25907.1"/>
    <property type="molecule type" value="Genomic_DNA"/>
</dbReference>
<accession>A0A140HLP5</accession>
<feature type="compositionally biased region" description="Polar residues" evidence="1">
    <location>
        <begin position="51"/>
        <end position="60"/>
    </location>
</feature>
<gene>
    <name evidence="2" type="ORF">Blue_084</name>
</gene>